<dbReference type="GO" id="GO:0015074">
    <property type="term" value="P:DNA integration"/>
    <property type="evidence" value="ECO:0007669"/>
    <property type="project" value="InterPro"/>
</dbReference>
<accession>A0A225VUZ3</accession>
<evidence type="ECO:0000256" key="1">
    <source>
        <dbReference type="ARBA" id="ARBA00023172"/>
    </source>
</evidence>
<evidence type="ECO:0000313" key="3">
    <source>
        <dbReference type="Proteomes" id="UP000198211"/>
    </source>
</evidence>
<dbReference type="GO" id="GO:0003677">
    <property type="term" value="F:DNA binding"/>
    <property type="evidence" value="ECO:0007669"/>
    <property type="project" value="InterPro"/>
</dbReference>
<dbReference type="EMBL" id="NBNE01003018">
    <property type="protein sequence ID" value="OWZ08799.1"/>
    <property type="molecule type" value="Genomic_DNA"/>
</dbReference>
<organism evidence="2 3">
    <name type="scientific">Phytophthora megakarya</name>
    <dbReference type="NCBI Taxonomy" id="4795"/>
    <lineage>
        <taxon>Eukaryota</taxon>
        <taxon>Sar</taxon>
        <taxon>Stramenopiles</taxon>
        <taxon>Oomycota</taxon>
        <taxon>Peronosporomycetes</taxon>
        <taxon>Peronosporales</taxon>
        <taxon>Peronosporaceae</taxon>
        <taxon>Phytophthora</taxon>
    </lineage>
</organism>
<keyword evidence="3" id="KW-1185">Reference proteome</keyword>
<sequence length="112" mass="12377">MSNNQVQRTNSKSKMYRVTLMFRGSKTHQLGVATSRIMAITVRTVLALLKENSRLPPHAQLCWADNAIGIRKEAEACDYQSSRYGAHSFRAGGATALYQAGCDDSTIKLQGR</sequence>
<keyword evidence="1" id="KW-0233">DNA recombination</keyword>
<dbReference type="SUPFAM" id="SSF56349">
    <property type="entry name" value="DNA breaking-rejoining enzymes"/>
    <property type="match status" value="1"/>
</dbReference>
<dbReference type="InterPro" id="IPR011010">
    <property type="entry name" value="DNA_brk_join_enz"/>
</dbReference>
<dbReference type="GO" id="GO:0006310">
    <property type="term" value="P:DNA recombination"/>
    <property type="evidence" value="ECO:0007669"/>
    <property type="project" value="UniProtKB-KW"/>
</dbReference>
<proteinExistence type="predicted"/>
<comment type="caution">
    <text evidence="2">The sequence shown here is derived from an EMBL/GenBank/DDBJ whole genome shotgun (WGS) entry which is preliminary data.</text>
</comment>
<dbReference type="Gene3D" id="1.10.443.10">
    <property type="entry name" value="Intergrase catalytic core"/>
    <property type="match status" value="1"/>
</dbReference>
<evidence type="ECO:0000313" key="2">
    <source>
        <dbReference type="EMBL" id="OWZ08799.1"/>
    </source>
</evidence>
<dbReference type="AlphaFoldDB" id="A0A225VUZ3"/>
<protein>
    <recommendedName>
        <fullName evidence="4">Tyr recombinase domain-containing protein</fullName>
    </recommendedName>
</protein>
<dbReference type="Proteomes" id="UP000198211">
    <property type="component" value="Unassembled WGS sequence"/>
</dbReference>
<name>A0A225VUZ3_9STRA</name>
<dbReference type="InterPro" id="IPR013762">
    <property type="entry name" value="Integrase-like_cat_sf"/>
</dbReference>
<gene>
    <name evidence="2" type="ORF">PHMEG_00018603</name>
</gene>
<reference evidence="3" key="1">
    <citation type="submission" date="2017-03" db="EMBL/GenBank/DDBJ databases">
        <title>Phytopthora megakarya and P. palmivora, two closely related causual agents of cacao black pod achieved similar genome size and gene model numbers by different mechanisms.</title>
        <authorList>
            <person name="Ali S."/>
            <person name="Shao J."/>
            <person name="Larry D.J."/>
            <person name="Kronmiller B."/>
            <person name="Shen D."/>
            <person name="Strem M.D."/>
            <person name="Melnick R.L."/>
            <person name="Guiltinan M.J."/>
            <person name="Tyler B.M."/>
            <person name="Meinhardt L.W."/>
            <person name="Bailey B.A."/>
        </authorList>
    </citation>
    <scope>NUCLEOTIDE SEQUENCE [LARGE SCALE GENOMIC DNA]</scope>
    <source>
        <strain evidence="3">zdho120</strain>
    </source>
</reference>
<dbReference type="OrthoDB" id="118193at2759"/>
<evidence type="ECO:0008006" key="4">
    <source>
        <dbReference type="Google" id="ProtNLM"/>
    </source>
</evidence>